<dbReference type="PATRIC" id="fig|1324957.4.peg.1071"/>
<dbReference type="GO" id="GO:0005737">
    <property type="term" value="C:cytoplasm"/>
    <property type="evidence" value="ECO:0007669"/>
    <property type="project" value="TreeGrafter"/>
</dbReference>
<dbReference type="EMBL" id="ASGZ01000016">
    <property type="protein sequence ID" value="ESP89170.1"/>
    <property type="molecule type" value="Genomic_DNA"/>
</dbReference>
<accession>V4HEN2</accession>
<dbReference type="PIRSF" id="PIRSF000915">
    <property type="entry name" value="PGP-type_phosphatase"/>
    <property type="match status" value="1"/>
</dbReference>
<sequence>MLRGAVLDVDGTVMRGGEPIPGAPEAVARLREAGLAVCFCTNNPTRAPAGYAEHLTAAGVDADTAEVITSGTATASYLREHHPTDDLFVVGEAGLLDQLDEAGLSVVADGDDADAVVVSIDRTFDYDDLCAAMWALGPDTPFVGTDPDLTIPTEERAVPGSGAIVNAVAGVAERDPDAVLGKPSAETRDLVSERLDAPAADCLVVGDRLDTDLALGASAGMTTVLVLTGVTSRADLEASDADPDYVLESVADIDRVLAAETGSD</sequence>
<proteinExistence type="predicted"/>
<evidence type="ECO:0000313" key="2">
    <source>
        <dbReference type="Proteomes" id="UP000017840"/>
    </source>
</evidence>
<dbReference type="RefSeq" id="WP_023393643.1">
    <property type="nucleotide sequence ID" value="NZ_ASGZ01000016.1"/>
</dbReference>
<evidence type="ECO:0000313" key="1">
    <source>
        <dbReference type="EMBL" id="ESP89170.1"/>
    </source>
</evidence>
<comment type="caution">
    <text evidence="1">The sequence shown here is derived from an EMBL/GenBank/DDBJ whole genome shotgun (WGS) entry which is preliminary data.</text>
</comment>
<keyword evidence="2" id="KW-1185">Reference proteome</keyword>
<dbReference type="STRING" id="1324957.K933_05278"/>
<dbReference type="eggNOG" id="arCOG04221">
    <property type="taxonomic scope" value="Archaea"/>
</dbReference>
<dbReference type="Proteomes" id="UP000017840">
    <property type="component" value="Unassembled WGS sequence"/>
</dbReference>
<dbReference type="PANTHER" id="PTHR19288:SF46">
    <property type="entry name" value="HALOACID DEHALOGENASE-LIKE HYDROLASE DOMAIN-CONTAINING PROTEIN 2"/>
    <property type="match status" value="1"/>
</dbReference>
<dbReference type="Gene3D" id="3.40.50.1000">
    <property type="entry name" value="HAD superfamily/HAD-like"/>
    <property type="match status" value="2"/>
</dbReference>
<reference evidence="1 2" key="1">
    <citation type="journal article" date="2013" name="Genome Announc.">
        <title>Draft Genome Sequence of 'Candidatus Halobonum tyrrellensis' Strain G22, Isolated from the Hypersaline Waters of Lake Tyrrell, Australia.</title>
        <authorList>
            <person name="Ugalde J.A."/>
            <person name="Narasingarao P."/>
            <person name="Kuo S."/>
            <person name="Podell S."/>
            <person name="Allen E.E."/>
        </authorList>
    </citation>
    <scope>NUCLEOTIDE SEQUENCE [LARGE SCALE GENOMIC DNA]</scope>
    <source>
        <strain evidence="1 2">G22</strain>
    </source>
</reference>
<dbReference type="Pfam" id="PF13344">
    <property type="entry name" value="Hydrolase_6"/>
    <property type="match status" value="1"/>
</dbReference>
<protein>
    <submittedName>
        <fullName evidence="1">HAD-superfamily hydrolase, subfamily IIA</fullName>
    </submittedName>
</protein>
<dbReference type="Pfam" id="PF13242">
    <property type="entry name" value="Hydrolase_like"/>
    <property type="match status" value="1"/>
</dbReference>
<name>V4HEN2_9EURY</name>
<dbReference type="InterPro" id="IPR023214">
    <property type="entry name" value="HAD_sf"/>
</dbReference>
<dbReference type="InterPro" id="IPR006357">
    <property type="entry name" value="HAD-SF_hydro_IIA"/>
</dbReference>
<dbReference type="InterPro" id="IPR036412">
    <property type="entry name" value="HAD-like_sf"/>
</dbReference>
<keyword evidence="1" id="KW-0378">Hydrolase</keyword>
<dbReference type="AlphaFoldDB" id="V4HEN2"/>
<dbReference type="GO" id="GO:0016791">
    <property type="term" value="F:phosphatase activity"/>
    <property type="evidence" value="ECO:0007669"/>
    <property type="project" value="TreeGrafter"/>
</dbReference>
<dbReference type="PANTHER" id="PTHR19288">
    <property type="entry name" value="4-NITROPHENYLPHOSPHATASE-RELATED"/>
    <property type="match status" value="1"/>
</dbReference>
<organism evidence="1 2">
    <name type="scientific">Candidatus Halobonum tyrrellensis G22</name>
    <dbReference type="NCBI Taxonomy" id="1324957"/>
    <lineage>
        <taxon>Archaea</taxon>
        <taxon>Methanobacteriati</taxon>
        <taxon>Methanobacteriota</taxon>
        <taxon>Stenosarchaea group</taxon>
        <taxon>Halobacteria</taxon>
        <taxon>Halobacteriales</taxon>
        <taxon>Haloferacaceae</taxon>
        <taxon>Candidatus Halobonum</taxon>
    </lineage>
</organism>
<gene>
    <name evidence="1" type="ORF">K933_05278</name>
</gene>
<dbReference type="SUPFAM" id="SSF56784">
    <property type="entry name" value="HAD-like"/>
    <property type="match status" value="1"/>
</dbReference>
<dbReference type="NCBIfam" id="TIGR01460">
    <property type="entry name" value="HAD-SF-IIA"/>
    <property type="match status" value="1"/>
</dbReference>